<sequence>MHMYFTHRQRAGTGDLPLDYNTCTQGITLSVSMRL</sequence>
<reference evidence="1" key="2">
    <citation type="journal article" date="2015" name="Fish Shellfish Immunol.">
        <title>Early steps in the European eel (Anguilla anguilla)-Vibrio vulnificus interaction in the gills: Role of the RtxA13 toxin.</title>
        <authorList>
            <person name="Callol A."/>
            <person name="Pajuelo D."/>
            <person name="Ebbesson L."/>
            <person name="Teles M."/>
            <person name="MacKenzie S."/>
            <person name="Amaro C."/>
        </authorList>
    </citation>
    <scope>NUCLEOTIDE SEQUENCE</scope>
</reference>
<protein>
    <submittedName>
        <fullName evidence="1">Uncharacterized protein</fullName>
    </submittedName>
</protein>
<dbReference type="AlphaFoldDB" id="A0A0E9WME7"/>
<proteinExistence type="predicted"/>
<accession>A0A0E9WME7</accession>
<evidence type="ECO:0000313" key="1">
    <source>
        <dbReference type="EMBL" id="JAH90653.1"/>
    </source>
</evidence>
<dbReference type="EMBL" id="GBXM01017924">
    <property type="protein sequence ID" value="JAH90653.1"/>
    <property type="molecule type" value="Transcribed_RNA"/>
</dbReference>
<name>A0A0E9WME7_ANGAN</name>
<reference evidence="1" key="1">
    <citation type="submission" date="2014-11" db="EMBL/GenBank/DDBJ databases">
        <authorList>
            <person name="Amaro Gonzalez C."/>
        </authorList>
    </citation>
    <scope>NUCLEOTIDE SEQUENCE</scope>
</reference>
<organism evidence="1">
    <name type="scientific">Anguilla anguilla</name>
    <name type="common">European freshwater eel</name>
    <name type="synonym">Muraena anguilla</name>
    <dbReference type="NCBI Taxonomy" id="7936"/>
    <lineage>
        <taxon>Eukaryota</taxon>
        <taxon>Metazoa</taxon>
        <taxon>Chordata</taxon>
        <taxon>Craniata</taxon>
        <taxon>Vertebrata</taxon>
        <taxon>Euteleostomi</taxon>
        <taxon>Actinopterygii</taxon>
        <taxon>Neopterygii</taxon>
        <taxon>Teleostei</taxon>
        <taxon>Anguilliformes</taxon>
        <taxon>Anguillidae</taxon>
        <taxon>Anguilla</taxon>
    </lineage>
</organism>